<reference evidence="1" key="1">
    <citation type="submission" date="2023-05" db="EMBL/GenBank/DDBJ databases">
        <authorList>
            <person name="Zhang X."/>
        </authorList>
    </citation>
    <scope>NUCLEOTIDE SEQUENCE</scope>
    <source>
        <strain evidence="1">BD1B2-1</strain>
    </source>
</reference>
<name>A0AAE3UI59_9BACT</name>
<dbReference type="EMBL" id="JASJOU010000011">
    <property type="protein sequence ID" value="MDJ1504227.1"/>
    <property type="molecule type" value="Genomic_DNA"/>
</dbReference>
<dbReference type="SUPFAM" id="SSF69318">
    <property type="entry name" value="Integrin alpha N-terminal domain"/>
    <property type="match status" value="1"/>
</dbReference>
<organism evidence="1 2">
    <name type="scientific">Xanthocytophaga agilis</name>
    <dbReference type="NCBI Taxonomy" id="3048010"/>
    <lineage>
        <taxon>Bacteria</taxon>
        <taxon>Pseudomonadati</taxon>
        <taxon>Bacteroidota</taxon>
        <taxon>Cytophagia</taxon>
        <taxon>Cytophagales</taxon>
        <taxon>Rhodocytophagaceae</taxon>
        <taxon>Xanthocytophaga</taxon>
    </lineage>
</organism>
<evidence type="ECO:0000313" key="1">
    <source>
        <dbReference type="EMBL" id="MDJ1504227.1"/>
    </source>
</evidence>
<keyword evidence="2" id="KW-1185">Reference proteome</keyword>
<dbReference type="RefSeq" id="WP_314515288.1">
    <property type="nucleotide sequence ID" value="NZ_JASJOU010000011.1"/>
</dbReference>
<proteinExistence type="predicted"/>
<dbReference type="AlphaFoldDB" id="A0AAE3UI59"/>
<dbReference type="InterPro" id="IPR028994">
    <property type="entry name" value="Integrin_alpha_N"/>
</dbReference>
<protein>
    <submittedName>
        <fullName evidence="1">Uncharacterized protein</fullName>
    </submittedName>
</protein>
<gene>
    <name evidence="1" type="ORF">QNI22_26445</name>
</gene>
<dbReference type="Proteomes" id="UP001232063">
    <property type="component" value="Unassembled WGS sequence"/>
</dbReference>
<comment type="caution">
    <text evidence="1">The sequence shown here is derived from an EMBL/GenBank/DDBJ whole genome shotgun (WGS) entry which is preliminary data.</text>
</comment>
<sequence>MLNKFLFFILFCIVLPSCHTSTEHTESLKDTTHKKEPATQDLFAKINESISDSVKPIVGYRFCIQGDFNGDGHKEVLTEHFINGITHKETNKFYQGLKDYDQLVALTIQKNPESFFTCSDPQIDTLAIASGGQLLGVAFARNEGDLNQDGTDELSYVVNWADWSNINTYVIMTYQNGKWEELYTFGIWDWQLPDLPEVKNNYGLFGLVYKEIDVSHDTTYQKAERDLKSFKGFIIQRRKGKIRIIQRNQEAELDTIWVDLNRTSTKVDNTSQ</sequence>
<accession>A0AAE3UI59</accession>
<evidence type="ECO:0000313" key="2">
    <source>
        <dbReference type="Proteomes" id="UP001232063"/>
    </source>
</evidence>